<dbReference type="Proteomes" id="UP001489719">
    <property type="component" value="Unassembled WGS sequence"/>
</dbReference>
<dbReference type="EMBL" id="MU970100">
    <property type="protein sequence ID" value="KAK9321355.1"/>
    <property type="molecule type" value="Genomic_DNA"/>
</dbReference>
<keyword evidence="2" id="KW-1185">Reference proteome</keyword>
<evidence type="ECO:0000313" key="1">
    <source>
        <dbReference type="EMBL" id="KAK9321355.1"/>
    </source>
</evidence>
<proteinExistence type="predicted"/>
<gene>
    <name evidence="1" type="ORF">V1517DRAFT_308973</name>
</gene>
<protein>
    <submittedName>
        <fullName evidence="1">Fungal-specific transcription factor domain-containing protein</fullName>
    </submittedName>
</protein>
<name>A0ACC3TK50_9ASCO</name>
<comment type="caution">
    <text evidence="1">The sequence shown here is derived from an EMBL/GenBank/DDBJ whole genome shotgun (WGS) entry which is preliminary data.</text>
</comment>
<sequence length="701" mass="79385">MRSLGQNPSDRELADMINEVDFGNDGGVEFHAEEHTWANEYSASIRPAYAATARPNYMPFTEPVAYTLNLLNVFNRVSEINILKSSLSQSHDPSAVHVGRDKTASASPFNITGGGRTCVQQADKDNRGNSSKEHYEEKEDYLVKQDDSEYIRILRSKLMCDRAGTSSPETSHVDAQGQYVGSSSGVSFFTDPILPESNQACFILPPKSEARAMVDFYFSYAMPIYRFLHRPTVNDWFEEFYESFDSRTPNEGMRERNAIIIMLFAQARKYPMHYGERGCTDNSAVYFRAAERLLAIETGRPSLTESITVEVYMATAHLIQALGLHRRQQCLSMPNTVDYVEQEFRKRVLWAAYGLDKYLSAVLGRPSILHDHDIDQELPSFVNDEDITAKEMRLGNYNPVNCVMLVPVLHANLVRMLSGVLRDLYSIKEVGKAERIILCRKYTSDLKAWRSSLPAFLDPACGQPSLPMTLLQRQGHELSLAYAHALILVNRPFLLSSFASLTPRNYSDPVFDAYNEEAVLECISAALLAVDIIDDLNEISQIFAAFWRLMSMFTKSSLNMSRFVRLSYLGPNPALTWRRTETGTNTFSVMSQTQSVSLPDCRYTVSDWSQSLQAHMPEYNCQLLRQQLDVLHEPQYPAIMQVGAQSASALNRVQLYSPMLNPEDMDATIMLERYPNMSIEELTSWENFDNLVMCFTGNTPP</sequence>
<evidence type="ECO:0000313" key="2">
    <source>
        <dbReference type="Proteomes" id="UP001489719"/>
    </source>
</evidence>
<accession>A0ACC3TK50</accession>
<organism evidence="1 2">
    <name type="scientific">Lipomyces orientalis</name>
    <dbReference type="NCBI Taxonomy" id="1233043"/>
    <lineage>
        <taxon>Eukaryota</taxon>
        <taxon>Fungi</taxon>
        <taxon>Dikarya</taxon>
        <taxon>Ascomycota</taxon>
        <taxon>Saccharomycotina</taxon>
        <taxon>Lipomycetes</taxon>
        <taxon>Lipomycetales</taxon>
        <taxon>Lipomycetaceae</taxon>
        <taxon>Lipomyces</taxon>
    </lineage>
</organism>
<reference evidence="2" key="1">
    <citation type="journal article" date="2024" name="Front. Bioeng. Biotechnol.">
        <title>Genome-scale model development and genomic sequencing of the oleaginous clade Lipomyces.</title>
        <authorList>
            <person name="Czajka J.J."/>
            <person name="Han Y."/>
            <person name="Kim J."/>
            <person name="Mondo S.J."/>
            <person name="Hofstad B.A."/>
            <person name="Robles A."/>
            <person name="Haridas S."/>
            <person name="Riley R."/>
            <person name="LaButti K."/>
            <person name="Pangilinan J."/>
            <person name="Andreopoulos W."/>
            <person name="Lipzen A."/>
            <person name="Yan J."/>
            <person name="Wang M."/>
            <person name="Ng V."/>
            <person name="Grigoriev I.V."/>
            <person name="Spatafora J.W."/>
            <person name="Magnuson J.K."/>
            <person name="Baker S.E."/>
            <person name="Pomraning K.R."/>
        </authorList>
    </citation>
    <scope>NUCLEOTIDE SEQUENCE [LARGE SCALE GENOMIC DNA]</scope>
    <source>
        <strain evidence="2">CBS 10300</strain>
    </source>
</reference>